<proteinExistence type="predicted"/>
<feature type="domain" description="LytR/CpsA/Psr regulator C-terminal" evidence="2">
    <location>
        <begin position="110"/>
        <end position="200"/>
    </location>
</feature>
<dbReference type="Gene3D" id="3.30.70.2390">
    <property type="match status" value="1"/>
</dbReference>
<evidence type="ECO:0000313" key="3">
    <source>
        <dbReference type="EMBL" id="MCT2589398.1"/>
    </source>
</evidence>
<dbReference type="Pfam" id="PF13399">
    <property type="entry name" value="LytR_C"/>
    <property type="match status" value="1"/>
</dbReference>
<dbReference type="InterPro" id="IPR027381">
    <property type="entry name" value="LytR/CpsA/Psr_C"/>
</dbReference>
<dbReference type="EMBL" id="JAJAGO010000002">
    <property type="protein sequence ID" value="MCT2589398.1"/>
    <property type="molecule type" value="Genomic_DNA"/>
</dbReference>
<reference evidence="3 4" key="1">
    <citation type="submission" date="2021-10" db="EMBL/GenBank/DDBJ databases">
        <title>Streptomyces gossypii sp. nov., isolated from soil collected from cotton field.</title>
        <authorList>
            <person name="Ge X."/>
            <person name="Chen X."/>
            <person name="Liu W."/>
        </authorList>
    </citation>
    <scope>NUCLEOTIDE SEQUENCE [LARGE SCALE GENOMIC DNA]</scope>
    <source>
        <strain evidence="3 4">N2-109</strain>
    </source>
</reference>
<feature type="region of interest" description="Disordered" evidence="1">
    <location>
        <begin position="61"/>
        <end position="107"/>
    </location>
</feature>
<organism evidence="3 4">
    <name type="scientific">Streptomyces gossypii</name>
    <dbReference type="NCBI Taxonomy" id="2883101"/>
    <lineage>
        <taxon>Bacteria</taxon>
        <taxon>Bacillati</taxon>
        <taxon>Actinomycetota</taxon>
        <taxon>Actinomycetes</taxon>
        <taxon>Kitasatosporales</taxon>
        <taxon>Streptomycetaceae</taxon>
        <taxon>Streptomyces</taxon>
    </lineage>
</organism>
<name>A0ABT2JNV0_9ACTN</name>
<gene>
    <name evidence="3" type="ORF">LHJ74_05545</name>
</gene>
<comment type="caution">
    <text evidence="3">The sequence shown here is derived from an EMBL/GenBank/DDBJ whole genome shotgun (WGS) entry which is preliminary data.</text>
</comment>
<protein>
    <submittedName>
        <fullName evidence="3">LytR C-terminal domain-containing protein</fullName>
    </submittedName>
</protein>
<evidence type="ECO:0000313" key="4">
    <source>
        <dbReference type="Proteomes" id="UP001156389"/>
    </source>
</evidence>
<dbReference type="RefSeq" id="WP_260216372.1">
    <property type="nucleotide sequence ID" value="NZ_JAJAGO010000002.1"/>
</dbReference>
<keyword evidence="4" id="KW-1185">Reference proteome</keyword>
<feature type="region of interest" description="Disordered" evidence="1">
    <location>
        <begin position="1"/>
        <end position="28"/>
    </location>
</feature>
<accession>A0ABT2JNV0</accession>
<sequence length="227" mass="23453">MSMLTPPGMGGQYRIKGDRHPRMRRPRNRRKIVLAGVAAVTALGLTGWGTLQLIDVFSGDDGSTAQAADRTDDKCAPADSEPAGKSTDGKSATGKRPSGRTGALPKPGAITVNVLNATAKSGLAADTADELKKRGFKVGEVANAPGSLDGKVKATGLLVGATGAKTIDRLKVLGFHLKGAETRYDHRKGADVDLVIGKNFKKLTAEKDATRALTALVSPAPKPSGGC</sequence>
<dbReference type="Proteomes" id="UP001156389">
    <property type="component" value="Unassembled WGS sequence"/>
</dbReference>
<evidence type="ECO:0000256" key="1">
    <source>
        <dbReference type="SAM" id="MobiDB-lite"/>
    </source>
</evidence>
<evidence type="ECO:0000259" key="2">
    <source>
        <dbReference type="Pfam" id="PF13399"/>
    </source>
</evidence>